<comment type="subcellular location">
    <subcellularLocation>
        <location evidence="1">Cell membrane</location>
        <topology evidence="1">Multi-pass membrane protein</topology>
    </subcellularLocation>
</comment>
<evidence type="ECO:0000256" key="3">
    <source>
        <dbReference type="ARBA" id="ARBA00022692"/>
    </source>
</evidence>
<dbReference type="CDD" id="cd18547">
    <property type="entry name" value="ABC_6TM_Tm288_like"/>
    <property type="match status" value="1"/>
</dbReference>
<gene>
    <name evidence="15" type="ORF">Ate02nite_07390</name>
</gene>
<keyword evidence="16" id="KW-1185">Reference proteome</keyword>
<dbReference type="EMBL" id="BOMY01000002">
    <property type="protein sequence ID" value="GIF18009.1"/>
    <property type="molecule type" value="Genomic_DNA"/>
</dbReference>
<feature type="transmembrane region" description="Helical" evidence="12">
    <location>
        <begin position="129"/>
        <end position="149"/>
    </location>
</feature>
<name>A0A919NG66_9ACTN</name>
<dbReference type="InterPro" id="IPR003439">
    <property type="entry name" value="ABC_transporter-like_ATP-bd"/>
</dbReference>
<evidence type="ECO:0000256" key="5">
    <source>
        <dbReference type="ARBA" id="ARBA00022840"/>
    </source>
</evidence>
<dbReference type="Pfam" id="PF00664">
    <property type="entry name" value="ABC_membrane"/>
    <property type="match status" value="1"/>
</dbReference>
<dbReference type="Gene3D" id="3.40.50.300">
    <property type="entry name" value="P-loop containing nucleotide triphosphate hydrolases"/>
    <property type="match status" value="1"/>
</dbReference>
<keyword evidence="3 12" id="KW-0812">Transmembrane</keyword>
<dbReference type="PANTHER" id="PTHR43394:SF1">
    <property type="entry name" value="ATP-BINDING CASSETTE SUB-FAMILY B MEMBER 10, MITOCHONDRIAL"/>
    <property type="match status" value="1"/>
</dbReference>
<evidence type="ECO:0000256" key="6">
    <source>
        <dbReference type="ARBA" id="ARBA00022989"/>
    </source>
</evidence>
<accession>A0A919NG66</accession>
<organism evidence="15 16">
    <name type="scientific">Paractinoplanes tereljensis</name>
    <dbReference type="NCBI Taxonomy" id="571912"/>
    <lineage>
        <taxon>Bacteria</taxon>
        <taxon>Bacillati</taxon>
        <taxon>Actinomycetota</taxon>
        <taxon>Actinomycetes</taxon>
        <taxon>Micromonosporales</taxon>
        <taxon>Micromonosporaceae</taxon>
        <taxon>Paractinoplanes</taxon>
    </lineage>
</organism>
<evidence type="ECO:0000256" key="8">
    <source>
        <dbReference type="ARBA" id="ARBA00055053"/>
    </source>
</evidence>
<comment type="function">
    <text evidence="8">ABC transporter involved in fatty acid import. Transmembrane domains (TMD) form a pore in the membrane and the ATP-binding domain (NBD) is responsible for energy generation.</text>
</comment>
<feature type="domain" description="ABC transmembrane type-1" evidence="14">
    <location>
        <begin position="53"/>
        <end position="375"/>
    </location>
</feature>
<keyword evidence="7 12" id="KW-0472">Membrane</keyword>
<evidence type="ECO:0000259" key="13">
    <source>
        <dbReference type="PROSITE" id="PS50893"/>
    </source>
</evidence>
<evidence type="ECO:0000256" key="1">
    <source>
        <dbReference type="ARBA" id="ARBA00004651"/>
    </source>
</evidence>
<dbReference type="GO" id="GO:0005524">
    <property type="term" value="F:ATP binding"/>
    <property type="evidence" value="ECO:0007669"/>
    <property type="project" value="UniProtKB-KW"/>
</dbReference>
<dbReference type="InterPro" id="IPR039421">
    <property type="entry name" value="Type_1_exporter"/>
</dbReference>
<evidence type="ECO:0000313" key="16">
    <source>
        <dbReference type="Proteomes" id="UP000623608"/>
    </source>
</evidence>
<evidence type="ECO:0000259" key="14">
    <source>
        <dbReference type="PROSITE" id="PS50929"/>
    </source>
</evidence>
<comment type="similarity">
    <text evidence="9">Belongs to the ABC transporter superfamily. Lipid exporter (TC 3.A.1.106) family.</text>
</comment>
<dbReference type="GO" id="GO:0015421">
    <property type="term" value="F:ABC-type oligopeptide transporter activity"/>
    <property type="evidence" value="ECO:0007669"/>
    <property type="project" value="TreeGrafter"/>
</dbReference>
<feature type="domain" description="ABC transporter" evidence="13">
    <location>
        <begin position="408"/>
        <end position="642"/>
    </location>
</feature>
<dbReference type="Pfam" id="PF00005">
    <property type="entry name" value="ABC_tran"/>
    <property type="match status" value="1"/>
</dbReference>
<keyword evidence="6 12" id="KW-1133">Transmembrane helix</keyword>
<dbReference type="PROSITE" id="PS50929">
    <property type="entry name" value="ABC_TM1F"/>
    <property type="match status" value="1"/>
</dbReference>
<dbReference type="InterPro" id="IPR036640">
    <property type="entry name" value="ABC1_TM_sf"/>
</dbReference>
<dbReference type="PROSITE" id="PS50893">
    <property type="entry name" value="ABC_TRANSPORTER_2"/>
    <property type="match status" value="1"/>
</dbReference>
<feature type="transmembrane region" description="Helical" evidence="12">
    <location>
        <begin position="215"/>
        <end position="246"/>
    </location>
</feature>
<evidence type="ECO:0000256" key="9">
    <source>
        <dbReference type="ARBA" id="ARBA00061644"/>
    </source>
</evidence>
<evidence type="ECO:0000256" key="7">
    <source>
        <dbReference type="ARBA" id="ARBA00023136"/>
    </source>
</evidence>
<evidence type="ECO:0000313" key="15">
    <source>
        <dbReference type="EMBL" id="GIF18009.1"/>
    </source>
</evidence>
<evidence type="ECO:0000256" key="11">
    <source>
        <dbReference type="SAM" id="MobiDB-lite"/>
    </source>
</evidence>
<dbReference type="SUPFAM" id="SSF52540">
    <property type="entry name" value="P-loop containing nucleoside triphosphate hydrolases"/>
    <property type="match status" value="1"/>
</dbReference>
<feature type="region of interest" description="Disordered" evidence="11">
    <location>
        <begin position="1"/>
        <end position="20"/>
    </location>
</feature>
<feature type="transmembrane region" description="Helical" evidence="12">
    <location>
        <begin position="49"/>
        <end position="67"/>
    </location>
</feature>
<dbReference type="PROSITE" id="PS00211">
    <property type="entry name" value="ABC_TRANSPORTER_1"/>
    <property type="match status" value="1"/>
</dbReference>
<dbReference type="Proteomes" id="UP000623608">
    <property type="component" value="Unassembled WGS sequence"/>
</dbReference>
<dbReference type="SMART" id="SM00382">
    <property type="entry name" value="AAA"/>
    <property type="match status" value="1"/>
</dbReference>
<dbReference type="InterPro" id="IPR017871">
    <property type="entry name" value="ABC_transporter-like_CS"/>
</dbReference>
<dbReference type="InterPro" id="IPR027417">
    <property type="entry name" value="P-loop_NTPase"/>
</dbReference>
<dbReference type="InterPro" id="IPR011527">
    <property type="entry name" value="ABC1_TM_dom"/>
</dbReference>
<evidence type="ECO:0000256" key="2">
    <source>
        <dbReference type="ARBA" id="ARBA00022448"/>
    </source>
</evidence>
<dbReference type="SUPFAM" id="SSF90123">
    <property type="entry name" value="ABC transporter transmembrane region"/>
    <property type="match status" value="1"/>
</dbReference>
<dbReference type="PANTHER" id="PTHR43394">
    <property type="entry name" value="ATP-DEPENDENT PERMEASE MDL1, MITOCHONDRIAL"/>
    <property type="match status" value="1"/>
</dbReference>
<protein>
    <recommendedName>
        <fullName evidence="10">Fatty acid ABC transporter ATP-binding/permease protein</fullName>
    </recommendedName>
</protein>
<dbReference type="CDD" id="cd03254">
    <property type="entry name" value="ABCC_Glucan_exporter_like"/>
    <property type="match status" value="1"/>
</dbReference>
<feature type="compositionally biased region" description="Pro residues" evidence="11">
    <location>
        <begin position="1"/>
        <end position="13"/>
    </location>
</feature>
<sequence length="652" mass="70443">MTAPNQPGPPVGGPPAARMMMAGGKSTEKLDDFRGSTLRLLGLLKPQRLLVGAALIFGIASVGLTVWGPKLLGKATDIIFSGVIGKLFQPGTTKAEAIAAMRAAGNDTQANLLSAVDFTPGQGIDFTKLAHLLAWVVVVYVVGWMLGVLQGRLIATVVQNGVSRLRRDVEAKLSRLPLSYFDKQPRGEVLSRATNDTDNIAQTLQQTFAQLLNSLLMIIGVLAFMFWISWLLALIALITVPLSFLVTTQIGKRAQPNFVAQWKTTGKLNGHIEEMFTGHSLVKVFGRQDEAQQTFDEHNDKLFASSFRAQFISGMIQPAMMFLGNLNYVLVAVVGGLRVASGALSLGDVQAFIQYSRQFSQPLTQVASMANMVQSGVASAERVFQLLDSAEQSPEPPSAGLARVQGRIAFEDVSFRYLPDKPLIDDLSLVAEPGQTVAIVGPTGAGKTTLVNLLMRFYDVDSGRITLDGVDIAAMPREELREHMGMVLQDTWLFGGTIAENIAYGADSFDLESVKQAAEAAHVDAFVKMLPDGYDTVIDEEGSNVSAGQKQLITIARAFLAEPSILILDEATSSVDTRTEVLIQRAMNSLRTGRTSFVIAHRLSTIRDADVILVMEHGSIVEMGTHDELIEADGAYARLYSAQFAQAVAEVD</sequence>
<evidence type="ECO:0000256" key="4">
    <source>
        <dbReference type="ARBA" id="ARBA00022741"/>
    </source>
</evidence>
<dbReference type="FunFam" id="3.40.50.300:FF:000287">
    <property type="entry name" value="Multidrug ABC transporter ATP-binding protein"/>
    <property type="match status" value="1"/>
</dbReference>
<dbReference type="GO" id="GO:0005886">
    <property type="term" value="C:plasma membrane"/>
    <property type="evidence" value="ECO:0007669"/>
    <property type="project" value="UniProtKB-SubCell"/>
</dbReference>
<dbReference type="Gene3D" id="1.20.1560.10">
    <property type="entry name" value="ABC transporter type 1, transmembrane domain"/>
    <property type="match status" value="1"/>
</dbReference>
<keyword evidence="4" id="KW-0547">Nucleotide-binding</keyword>
<keyword evidence="5 15" id="KW-0067">ATP-binding</keyword>
<dbReference type="RefSeq" id="WP_203798661.1">
    <property type="nucleotide sequence ID" value="NZ_BOMY01000002.1"/>
</dbReference>
<proteinExistence type="inferred from homology"/>
<evidence type="ECO:0000256" key="10">
    <source>
        <dbReference type="ARBA" id="ARBA00071747"/>
    </source>
</evidence>
<keyword evidence="2" id="KW-0813">Transport</keyword>
<reference evidence="15" key="1">
    <citation type="submission" date="2021-01" db="EMBL/GenBank/DDBJ databases">
        <title>Whole genome shotgun sequence of Actinoplanes tereljensis NBRC 105297.</title>
        <authorList>
            <person name="Komaki H."/>
            <person name="Tamura T."/>
        </authorList>
    </citation>
    <scope>NUCLEOTIDE SEQUENCE</scope>
    <source>
        <strain evidence="15">NBRC 105297</strain>
    </source>
</reference>
<dbReference type="AlphaFoldDB" id="A0A919NG66"/>
<evidence type="ECO:0000256" key="12">
    <source>
        <dbReference type="SAM" id="Phobius"/>
    </source>
</evidence>
<dbReference type="GO" id="GO:0016887">
    <property type="term" value="F:ATP hydrolysis activity"/>
    <property type="evidence" value="ECO:0007669"/>
    <property type="project" value="InterPro"/>
</dbReference>
<dbReference type="InterPro" id="IPR003593">
    <property type="entry name" value="AAA+_ATPase"/>
</dbReference>
<comment type="caution">
    <text evidence="15">The sequence shown here is derived from an EMBL/GenBank/DDBJ whole genome shotgun (WGS) entry which is preliminary data.</text>
</comment>